<accession>A0A7J7JVA2</accession>
<dbReference type="AlphaFoldDB" id="A0A7J7JVA2"/>
<dbReference type="InterPro" id="IPR037197">
    <property type="entry name" value="WWE_dom_sf"/>
</dbReference>
<proteinExistence type="inferred from homology"/>
<feature type="compositionally biased region" description="Polar residues" evidence="2">
    <location>
        <begin position="166"/>
        <end position="176"/>
    </location>
</feature>
<dbReference type="InterPro" id="IPR004177">
    <property type="entry name" value="DDHD_dom"/>
</dbReference>
<dbReference type="Pfam" id="PF02862">
    <property type="entry name" value="DDHD"/>
    <property type="match status" value="1"/>
</dbReference>
<evidence type="ECO:0000313" key="4">
    <source>
        <dbReference type="EMBL" id="KAF6030329.1"/>
    </source>
</evidence>
<dbReference type="PANTHER" id="PTHR23509">
    <property type="entry name" value="PA-PL1 PHOSPHOLIPASE FAMILY"/>
    <property type="match status" value="1"/>
</dbReference>
<dbReference type="GO" id="GO:0046872">
    <property type="term" value="F:metal ion binding"/>
    <property type="evidence" value="ECO:0007669"/>
    <property type="project" value="InterPro"/>
</dbReference>
<dbReference type="GO" id="GO:0030134">
    <property type="term" value="C:COPII-coated ER to Golgi transport vesicle"/>
    <property type="evidence" value="ECO:0007669"/>
    <property type="project" value="TreeGrafter"/>
</dbReference>
<dbReference type="InterPro" id="IPR013761">
    <property type="entry name" value="SAM/pointed_sf"/>
</dbReference>
<feature type="region of interest" description="Disordered" evidence="2">
    <location>
        <begin position="781"/>
        <end position="806"/>
    </location>
</feature>
<dbReference type="Pfam" id="PF02825">
    <property type="entry name" value="WWE"/>
    <property type="match status" value="1"/>
</dbReference>
<dbReference type="GO" id="GO:0004620">
    <property type="term" value="F:phospholipase activity"/>
    <property type="evidence" value="ECO:0007669"/>
    <property type="project" value="TreeGrafter"/>
</dbReference>
<feature type="domain" description="DDHD" evidence="3">
    <location>
        <begin position="710"/>
        <end position="806"/>
    </location>
</feature>
<comment type="caution">
    <text evidence="4">The sequence shown here is derived from an EMBL/GenBank/DDBJ whole genome shotgun (WGS) entry which is preliminary data.</text>
</comment>
<evidence type="ECO:0000256" key="1">
    <source>
        <dbReference type="ARBA" id="ARBA00038464"/>
    </source>
</evidence>
<feature type="region of interest" description="Disordered" evidence="2">
    <location>
        <begin position="30"/>
        <end position="62"/>
    </location>
</feature>
<evidence type="ECO:0000256" key="2">
    <source>
        <dbReference type="SAM" id="MobiDB-lite"/>
    </source>
</evidence>
<dbReference type="InterPro" id="IPR004170">
    <property type="entry name" value="WWE_dom"/>
</dbReference>
<reference evidence="4" key="1">
    <citation type="submission" date="2020-06" db="EMBL/GenBank/DDBJ databases">
        <title>Draft genome of Bugula neritina, a colonial animal packing powerful symbionts and potential medicines.</title>
        <authorList>
            <person name="Rayko M."/>
        </authorList>
    </citation>
    <scope>NUCLEOTIDE SEQUENCE [LARGE SCALE GENOMIC DNA]</scope>
    <source>
        <strain evidence="4">Kwan_BN1</strain>
    </source>
</reference>
<dbReference type="SMART" id="SM00454">
    <property type="entry name" value="SAM"/>
    <property type="match status" value="1"/>
</dbReference>
<protein>
    <submittedName>
        <fullName evidence="4">SEC23IP</fullName>
    </submittedName>
</protein>
<sequence>MADNRAKNGREGSPLWANINTSSALSFSPGQFQPLLVPQGQTSTLHEGSRSQAQGANGHESKVDAGELQVDHFIGQESPGAAPPVSHSNSSTSLFAATSFTCEDSFDVGYGSAPPTHDSSLLNSFHTTADQQANPVSSQSSVSAPVSQYYQPTHQPPASVPGYETPQYTSQNTNYEASVENSTRAVPMYNPAQPVDAQSTVPSQIAVVHYSPVVHHWFYCKKTDGKPDSWKSFSYKDSMTLEESFLNGEPDVIQTDGGRYDVCISERERRAVYWSESSCEIRRCSWFYRDDTNMSYIPYSEEIADELEEVYSQTLTNKSWHKKNYLKSCVDIFVFHSSNVFVQYSKGSFPEEFGAPLSEMSRPKVVKRGTDDVDSNISNGESERIDELIFVVHGIGPVCDLKFRGIVECVNGMRSTAATMLNSHFNSSQSNGKISRVEFLPIYWYDALRNEAVGVDRRLGNITLPSISKIRELTNEVLLDILFYNSPLYSQSILDKVGGELNRLYQMFVHRNPGWTGKVSLAGHSLGSLVLFDLLSMQGVPQSNITSVLGKGQPLRQSTPSSDVLSERSRSATPCSTPVDGKLVAIETMETVLEHLALTNLSAKFHDEQIDLESLLMCSEEDLKSIGLPLGPRKKILKFVAEREAKSAAACKVEQEPALPVTSSADTGMTQPADLSRQLSWLMETTSNTQVGYVSGLQGVGFPLVTYPQLEFKVNKFFALGSPIAMFLTIRGVESLSRDFHLPTCESMLNIFHPFDPVAYRMEPLINPSIKQKPVLIPHHKGEETTPLGVEGKHRESRFRHQGQSG</sequence>
<feature type="compositionally biased region" description="Polar residues" evidence="2">
    <location>
        <begin position="39"/>
        <end position="55"/>
    </location>
</feature>
<feature type="region of interest" description="Disordered" evidence="2">
    <location>
        <begin position="129"/>
        <end position="176"/>
    </location>
</feature>
<dbReference type="PROSITE" id="PS51043">
    <property type="entry name" value="DDHD"/>
    <property type="match status" value="1"/>
</dbReference>
<organism evidence="4 5">
    <name type="scientific">Bugula neritina</name>
    <name type="common">Brown bryozoan</name>
    <name type="synonym">Sertularia neritina</name>
    <dbReference type="NCBI Taxonomy" id="10212"/>
    <lineage>
        <taxon>Eukaryota</taxon>
        <taxon>Metazoa</taxon>
        <taxon>Spiralia</taxon>
        <taxon>Lophotrochozoa</taxon>
        <taxon>Bryozoa</taxon>
        <taxon>Gymnolaemata</taxon>
        <taxon>Cheilostomatida</taxon>
        <taxon>Flustrina</taxon>
        <taxon>Buguloidea</taxon>
        <taxon>Bugulidae</taxon>
        <taxon>Bugula</taxon>
    </lineage>
</organism>
<dbReference type="InterPro" id="IPR001660">
    <property type="entry name" value="SAM"/>
</dbReference>
<comment type="similarity">
    <text evidence="1">Belongs to the PA-PLA1 family.</text>
</comment>
<dbReference type="OrthoDB" id="69269at2759"/>
<dbReference type="SUPFAM" id="SSF117839">
    <property type="entry name" value="WWE domain"/>
    <property type="match status" value="1"/>
</dbReference>
<dbReference type="SUPFAM" id="SSF47769">
    <property type="entry name" value="SAM/Pointed domain"/>
    <property type="match status" value="1"/>
</dbReference>
<gene>
    <name evidence="4" type="ORF">EB796_011314</name>
</gene>
<dbReference type="Gene3D" id="1.10.150.50">
    <property type="entry name" value="Transcription Factor, Ets-1"/>
    <property type="match status" value="1"/>
</dbReference>
<feature type="region of interest" description="Disordered" evidence="2">
    <location>
        <begin position="548"/>
        <end position="576"/>
    </location>
</feature>
<feature type="compositionally biased region" description="Polar residues" evidence="2">
    <location>
        <begin position="555"/>
        <end position="564"/>
    </location>
</feature>
<keyword evidence="5" id="KW-1185">Reference proteome</keyword>
<dbReference type="PANTHER" id="PTHR23509:SF10">
    <property type="entry name" value="LD21067P"/>
    <property type="match status" value="1"/>
</dbReference>
<evidence type="ECO:0000313" key="5">
    <source>
        <dbReference type="Proteomes" id="UP000593567"/>
    </source>
</evidence>
<feature type="compositionally biased region" description="Basic residues" evidence="2">
    <location>
        <begin position="795"/>
        <end position="806"/>
    </location>
</feature>
<dbReference type="EMBL" id="VXIV02001713">
    <property type="protein sequence ID" value="KAF6030329.1"/>
    <property type="molecule type" value="Genomic_DNA"/>
</dbReference>
<dbReference type="Pfam" id="PF00536">
    <property type="entry name" value="SAM_1"/>
    <property type="match status" value="1"/>
</dbReference>
<evidence type="ECO:0000259" key="3">
    <source>
        <dbReference type="PROSITE" id="PS51043"/>
    </source>
</evidence>
<name>A0A7J7JVA2_BUGNE</name>
<dbReference type="Pfam" id="PF23464">
    <property type="entry name" value="WWE_3"/>
    <property type="match status" value="1"/>
</dbReference>
<dbReference type="InterPro" id="IPR057825">
    <property type="entry name" value="WWE_SEC23-DDH2"/>
</dbReference>
<dbReference type="SMART" id="SM01127">
    <property type="entry name" value="DDHD"/>
    <property type="match status" value="1"/>
</dbReference>
<dbReference type="Proteomes" id="UP000593567">
    <property type="component" value="Unassembled WGS sequence"/>
</dbReference>
<dbReference type="InterPro" id="IPR058055">
    <property type="entry name" value="PA-PLA1"/>
</dbReference>
<feature type="compositionally biased region" description="Low complexity" evidence="2">
    <location>
        <begin position="131"/>
        <end position="151"/>
    </location>
</feature>